<evidence type="ECO:0000313" key="2">
    <source>
        <dbReference type="Proteomes" id="UP001589670"/>
    </source>
</evidence>
<gene>
    <name evidence="1" type="ORF">ACFFU4_03005</name>
</gene>
<reference evidence="1 2" key="1">
    <citation type="submission" date="2024-09" db="EMBL/GenBank/DDBJ databases">
        <authorList>
            <person name="Sun Q."/>
            <person name="Mori K."/>
        </authorList>
    </citation>
    <scope>NUCLEOTIDE SEQUENCE [LARGE SCALE GENOMIC DNA]</scope>
    <source>
        <strain evidence="1 2">CECT 9424</strain>
    </source>
</reference>
<dbReference type="RefSeq" id="WP_377066915.1">
    <property type="nucleotide sequence ID" value="NZ_JBHMEC010000004.1"/>
</dbReference>
<name>A0ABV5HWB5_9RHOB</name>
<sequence>MSDAMPIFRTVRSGTPEAQALRRSRDYVAGWIAGKTAAQGLYEQMLGCIPTQRDRLEEEGDRLGISRPEIGRIWVRMIHNEPVHHLFPEIDWHFVIMGERKTEDAA</sequence>
<keyword evidence="2" id="KW-1185">Reference proteome</keyword>
<evidence type="ECO:0000313" key="1">
    <source>
        <dbReference type="EMBL" id="MFB9148718.1"/>
    </source>
</evidence>
<organism evidence="1 2">
    <name type="scientific">Roseovarius ramblicola</name>
    <dbReference type="NCBI Taxonomy" id="2022336"/>
    <lineage>
        <taxon>Bacteria</taxon>
        <taxon>Pseudomonadati</taxon>
        <taxon>Pseudomonadota</taxon>
        <taxon>Alphaproteobacteria</taxon>
        <taxon>Rhodobacterales</taxon>
        <taxon>Roseobacteraceae</taxon>
        <taxon>Roseovarius</taxon>
    </lineage>
</organism>
<proteinExistence type="predicted"/>
<accession>A0ABV5HWB5</accession>
<dbReference type="EMBL" id="JBHMEC010000004">
    <property type="protein sequence ID" value="MFB9148718.1"/>
    <property type="molecule type" value="Genomic_DNA"/>
</dbReference>
<dbReference type="Proteomes" id="UP001589670">
    <property type="component" value="Unassembled WGS sequence"/>
</dbReference>
<protein>
    <submittedName>
        <fullName evidence="1">Uncharacterized protein</fullName>
    </submittedName>
</protein>
<comment type="caution">
    <text evidence="1">The sequence shown here is derived from an EMBL/GenBank/DDBJ whole genome shotgun (WGS) entry which is preliminary data.</text>
</comment>